<reference evidence="3 4" key="1">
    <citation type="submission" date="2015-01" db="EMBL/GenBank/DDBJ databases">
        <title>The Genome Sequence of Exophiala mesophila CBS40295.</title>
        <authorList>
            <consortium name="The Broad Institute Genomics Platform"/>
            <person name="Cuomo C."/>
            <person name="de Hoog S."/>
            <person name="Gorbushina A."/>
            <person name="Stielow B."/>
            <person name="Teixiera M."/>
            <person name="Abouelleil A."/>
            <person name="Chapman S.B."/>
            <person name="Priest M."/>
            <person name="Young S.K."/>
            <person name="Wortman J."/>
            <person name="Nusbaum C."/>
            <person name="Birren B."/>
        </authorList>
    </citation>
    <scope>NUCLEOTIDE SEQUENCE [LARGE SCALE GENOMIC DNA]</scope>
    <source>
        <strain evidence="3 4">CBS 40295</strain>
    </source>
</reference>
<protein>
    <recommendedName>
        <fullName evidence="2">PWWP domain-containing protein</fullName>
    </recommendedName>
</protein>
<feature type="domain" description="PWWP" evidence="2">
    <location>
        <begin position="145"/>
        <end position="228"/>
    </location>
</feature>
<dbReference type="RefSeq" id="XP_016221595.1">
    <property type="nucleotide sequence ID" value="XM_016372263.1"/>
</dbReference>
<evidence type="ECO:0000256" key="1">
    <source>
        <dbReference type="SAM" id="MobiDB-lite"/>
    </source>
</evidence>
<accession>A0A0D1Z5F9</accession>
<dbReference type="HOGENOM" id="CLU_019479_1_0_1"/>
<feature type="compositionally biased region" description="Basic and acidic residues" evidence="1">
    <location>
        <begin position="511"/>
        <end position="525"/>
    </location>
</feature>
<gene>
    <name evidence="3" type="ORF">PV10_07369</name>
</gene>
<evidence type="ECO:0000313" key="4">
    <source>
        <dbReference type="Proteomes" id="UP000054302"/>
    </source>
</evidence>
<dbReference type="VEuPathDB" id="FungiDB:PV10_07369"/>
<name>A0A0D1Z5F9_EXOME</name>
<dbReference type="STRING" id="212818.A0A0D1Z5F9"/>
<dbReference type="EMBL" id="KN847524">
    <property type="protein sequence ID" value="KIV90022.1"/>
    <property type="molecule type" value="Genomic_DNA"/>
</dbReference>
<dbReference type="SMART" id="SM00293">
    <property type="entry name" value="PWWP"/>
    <property type="match status" value="1"/>
</dbReference>
<dbReference type="RefSeq" id="XP_016221593.1">
    <property type="nucleotide sequence ID" value="XM_016372261.1"/>
</dbReference>
<dbReference type="OMA" id="KNESAME"/>
<dbReference type="EMBL" id="KN847524">
    <property type="protein sequence ID" value="KIV90021.1"/>
    <property type="molecule type" value="Genomic_DNA"/>
</dbReference>
<dbReference type="GO" id="GO:0005739">
    <property type="term" value="C:mitochondrion"/>
    <property type="evidence" value="ECO:0007669"/>
    <property type="project" value="InterPro"/>
</dbReference>
<dbReference type="PROSITE" id="PS50812">
    <property type="entry name" value="PWWP"/>
    <property type="match status" value="1"/>
</dbReference>
<feature type="region of interest" description="Disordered" evidence="1">
    <location>
        <begin position="1"/>
        <end position="138"/>
    </location>
</feature>
<dbReference type="Proteomes" id="UP000054302">
    <property type="component" value="Unassembled WGS sequence"/>
</dbReference>
<organism evidence="3 4">
    <name type="scientific">Exophiala mesophila</name>
    <name type="common">Black yeast-like fungus</name>
    <dbReference type="NCBI Taxonomy" id="212818"/>
    <lineage>
        <taxon>Eukaryota</taxon>
        <taxon>Fungi</taxon>
        <taxon>Dikarya</taxon>
        <taxon>Ascomycota</taxon>
        <taxon>Pezizomycotina</taxon>
        <taxon>Eurotiomycetes</taxon>
        <taxon>Chaetothyriomycetidae</taxon>
        <taxon>Chaetothyriales</taxon>
        <taxon>Herpotrichiellaceae</taxon>
        <taxon>Exophiala</taxon>
    </lineage>
</organism>
<evidence type="ECO:0000313" key="3">
    <source>
        <dbReference type="EMBL" id="KIV90022.1"/>
    </source>
</evidence>
<dbReference type="GeneID" id="27325214"/>
<proteinExistence type="predicted"/>
<dbReference type="InterPro" id="IPR000313">
    <property type="entry name" value="PWWP_dom"/>
</dbReference>
<dbReference type="EMBL" id="KN847524">
    <property type="protein sequence ID" value="KIV90019.1"/>
    <property type="molecule type" value="Genomic_DNA"/>
</dbReference>
<feature type="compositionally biased region" description="Pro residues" evidence="1">
    <location>
        <begin position="79"/>
        <end position="88"/>
    </location>
</feature>
<feature type="compositionally biased region" description="Basic and acidic residues" evidence="1">
    <location>
        <begin position="564"/>
        <end position="577"/>
    </location>
</feature>
<feature type="compositionally biased region" description="Basic and acidic residues" evidence="1">
    <location>
        <begin position="383"/>
        <end position="396"/>
    </location>
</feature>
<feature type="region of interest" description="Disordered" evidence="1">
    <location>
        <begin position="279"/>
        <end position="396"/>
    </location>
</feature>
<feature type="compositionally biased region" description="Acidic residues" evidence="1">
    <location>
        <begin position="371"/>
        <end position="382"/>
    </location>
</feature>
<feature type="compositionally biased region" description="Basic and acidic residues" evidence="1">
    <location>
        <begin position="279"/>
        <end position="291"/>
    </location>
</feature>
<dbReference type="PANTHER" id="PTHR22910:SF6">
    <property type="entry name" value="PROTEIN MGARP"/>
    <property type="match status" value="1"/>
</dbReference>
<dbReference type="EMBL" id="KN847524">
    <property type="protein sequence ID" value="KIV90020.1"/>
    <property type="molecule type" value="Genomic_DNA"/>
</dbReference>
<dbReference type="PANTHER" id="PTHR22910">
    <property type="entry name" value="PROTEIN MGARP"/>
    <property type="match status" value="1"/>
</dbReference>
<keyword evidence="4" id="KW-1185">Reference proteome</keyword>
<dbReference type="RefSeq" id="XP_016221596.1">
    <property type="nucleotide sequence ID" value="XM_016372264.1"/>
</dbReference>
<feature type="compositionally biased region" description="Low complexity" evidence="1">
    <location>
        <begin position="1"/>
        <end position="36"/>
    </location>
</feature>
<feature type="compositionally biased region" description="Pro residues" evidence="1">
    <location>
        <begin position="550"/>
        <end position="561"/>
    </location>
</feature>
<dbReference type="InterPro" id="IPR026093">
    <property type="entry name" value="MGARP"/>
</dbReference>
<evidence type="ECO:0000259" key="2">
    <source>
        <dbReference type="PROSITE" id="PS50812"/>
    </source>
</evidence>
<dbReference type="AlphaFoldDB" id="A0A0D1Z5F9"/>
<feature type="compositionally biased region" description="Basic and acidic residues" evidence="1">
    <location>
        <begin position="335"/>
        <end position="356"/>
    </location>
</feature>
<sequence length="607" mass="65611">MADTAPPQSEAPVQAAAAETEAPPSLAAPASAPATEMSGALPTETTENKPTQEPESAVPNGAQDPTPSAPTEAEAPAPSTEPPAPAADPEPKSDEPADAPEPETNGTPANKKAATTKRQSMSENKGKKLNKKKSAAKLTNLDAQPGEYYIARLKSYPPWPSIICDEEMLPDVLLNSRPVTTKKADGTYNEAYADGGKKVTERTFPIMFLHTNEFAWIPNTDLAPLNPEDCKDVSEKGKGKALLAAYEVAAENHDLEYFKTVLDEHAAALQADEDARLAREAEKAEKASKASEKKKRKSEAKVEDVEMEDADADAAPKKSSKKRKKDAVSEDDDTEKPAKTPKTEEKKAKEKTAKAKPERRKSKAAAAAPASDEEMVDAEPEPEEKPLDPAEARKARDKEVLFLRHKLQKGFLTRDQAPREEEMPQMSTYIKKLEGYTDLEMSIIRSTKINKVLKGLIKLNTIPRDEEFHFRQRSVDLLSQWNKFLGAEPVDTEGQTTSDRDAKATPTTNGVHDKSEEPTEEKKAESPSQDGQVDTPAPAETTTETEKPAEPAPPVAEPAPEPVVSEKPDTVGSEEPKATLPAPEVVEKAPESAAAASEAAEVVKASE</sequence>
<dbReference type="RefSeq" id="XP_016221594.1">
    <property type="nucleotide sequence ID" value="XM_016372262.1"/>
</dbReference>
<dbReference type="SUPFAM" id="SSF63748">
    <property type="entry name" value="Tudor/PWWP/MBT"/>
    <property type="match status" value="1"/>
</dbReference>
<dbReference type="Pfam" id="PF00855">
    <property type="entry name" value="PWWP"/>
    <property type="match status" value="1"/>
</dbReference>
<feature type="compositionally biased region" description="Low complexity" evidence="1">
    <location>
        <begin position="64"/>
        <end position="78"/>
    </location>
</feature>
<dbReference type="OrthoDB" id="62853at2759"/>
<dbReference type="Gene3D" id="2.30.30.140">
    <property type="match status" value="1"/>
</dbReference>
<feature type="region of interest" description="Disordered" evidence="1">
    <location>
        <begin position="487"/>
        <end position="593"/>
    </location>
</feature>